<dbReference type="EMBL" id="DS231708">
    <property type="protein sequence ID" value="KNB09871.1"/>
    <property type="molecule type" value="Genomic_DNA"/>
</dbReference>
<dbReference type="VEuPathDB" id="FungiDB:FOXG_20275"/>
<dbReference type="EMBL" id="DS231708">
    <property type="protein sequence ID" value="KNB09868.1"/>
    <property type="molecule type" value="Genomic_DNA"/>
</dbReference>
<dbReference type="KEGG" id="fox:FOXG_20275"/>
<dbReference type="GeneID" id="28960981"/>
<dbReference type="EMBL" id="DS231708">
    <property type="protein sequence ID" value="KNB09869.1"/>
    <property type="molecule type" value="Genomic_DNA"/>
</dbReference>
<dbReference type="RefSeq" id="XP_018247915.1">
    <property type="nucleotide sequence ID" value="XM_018400541.1"/>
</dbReference>
<reference evidence="1" key="2">
    <citation type="journal article" date="2010" name="Nature">
        <title>Comparative genomics reveals mobile pathogenicity chromosomes in Fusarium.</title>
        <authorList>
            <person name="Ma L.J."/>
            <person name="van der Does H.C."/>
            <person name="Borkovich K.A."/>
            <person name="Coleman J.J."/>
            <person name="Daboussi M.J."/>
            <person name="Di Pietro A."/>
            <person name="Dufresne M."/>
            <person name="Freitag M."/>
            <person name="Grabherr M."/>
            <person name="Henrissat B."/>
            <person name="Houterman P.M."/>
            <person name="Kang S."/>
            <person name="Shim W.B."/>
            <person name="Woloshuk C."/>
            <person name="Xie X."/>
            <person name="Xu J.R."/>
            <person name="Antoniw J."/>
            <person name="Baker S.E."/>
            <person name="Bluhm B.H."/>
            <person name="Breakspear A."/>
            <person name="Brown D.W."/>
            <person name="Butchko R.A."/>
            <person name="Chapman S."/>
            <person name="Coulson R."/>
            <person name="Coutinho P.M."/>
            <person name="Danchin E.G."/>
            <person name="Diener A."/>
            <person name="Gale L.R."/>
            <person name="Gardiner D.M."/>
            <person name="Goff S."/>
            <person name="Hammond-Kosack K.E."/>
            <person name="Hilburn K."/>
            <person name="Hua-Van A."/>
            <person name="Jonkers W."/>
            <person name="Kazan K."/>
            <person name="Kodira C.D."/>
            <person name="Koehrsen M."/>
            <person name="Kumar L."/>
            <person name="Lee Y.H."/>
            <person name="Li L."/>
            <person name="Manners J.M."/>
            <person name="Miranda-Saavedra D."/>
            <person name="Mukherjee M."/>
            <person name="Park G."/>
            <person name="Park J."/>
            <person name="Park S.Y."/>
            <person name="Proctor R.H."/>
            <person name="Regev A."/>
            <person name="Ruiz-Roldan M.C."/>
            <person name="Sain D."/>
            <person name="Sakthikumar S."/>
            <person name="Sykes S."/>
            <person name="Schwartz D.C."/>
            <person name="Turgeon B.G."/>
            <person name="Wapinski I."/>
            <person name="Yoder O."/>
            <person name="Young S."/>
            <person name="Zeng Q."/>
            <person name="Zhou S."/>
            <person name="Galagan J."/>
            <person name="Cuomo C.A."/>
            <person name="Kistler H.C."/>
            <person name="Rep M."/>
        </authorList>
    </citation>
    <scope>NUCLEOTIDE SEQUENCE [LARGE SCALE GENOMIC DNA]</scope>
    <source>
        <strain evidence="1">4287</strain>
    </source>
</reference>
<dbReference type="EMBL" id="DS231708">
    <property type="protein sequence ID" value="KNB09872.1"/>
    <property type="molecule type" value="Genomic_DNA"/>
</dbReference>
<dbReference type="RefSeq" id="XP_018247913.1">
    <property type="nucleotide sequence ID" value="XM_018400539.1"/>
</dbReference>
<gene>
    <name evidence="1" type="ORF">FOXG_20275</name>
</gene>
<organism evidence="1 2">
    <name type="scientific">Fusarium oxysporum f. sp. lycopersici (strain 4287 / CBS 123668 / FGSC 9935 / NRRL 34936)</name>
    <name type="common">Fusarium vascular wilt of tomato</name>
    <dbReference type="NCBI Taxonomy" id="426428"/>
    <lineage>
        <taxon>Eukaryota</taxon>
        <taxon>Fungi</taxon>
        <taxon>Dikarya</taxon>
        <taxon>Ascomycota</taxon>
        <taxon>Pezizomycotina</taxon>
        <taxon>Sordariomycetes</taxon>
        <taxon>Hypocreomycetidae</taxon>
        <taxon>Hypocreales</taxon>
        <taxon>Nectriaceae</taxon>
        <taxon>Fusarium</taxon>
        <taxon>Fusarium oxysporum species complex</taxon>
    </lineage>
</organism>
<proteinExistence type="predicted"/>
<dbReference type="AlphaFoldDB" id="A0A0J9VFY4"/>
<dbReference type="EMBL" id="DS231708">
    <property type="protein sequence ID" value="KNB09870.1"/>
    <property type="molecule type" value="Genomic_DNA"/>
</dbReference>
<dbReference type="Proteomes" id="UP000009097">
    <property type="component" value="Unassembled WGS sequence"/>
</dbReference>
<protein>
    <submittedName>
        <fullName evidence="1">Uncharacterized protein</fullName>
    </submittedName>
</protein>
<sequence length="122" mass="13148">MHSSTPPLQYQEQDWNRTYVIRASGQQCSVEGGCSGGWSSGSAKSGIMSTPGARAAVVFSVKLHGEAESSNITMQSNKAKWTKPKPVHDSTVSAIVGWQCVCVLCVCHRRCKLSKGRYGQSV</sequence>
<dbReference type="RefSeq" id="XP_018247917.1">
    <property type="nucleotide sequence ID" value="XM_018400543.1"/>
</dbReference>
<dbReference type="RefSeq" id="XP_018247914.1">
    <property type="nucleotide sequence ID" value="XM_018400540.1"/>
</dbReference>
<name>A0A0J9VFY4_FUSO4</name>
<dbReference type="RefSeq" id="XP_018247916.1">
    <property type="nucleotide sequence ID" value="XM_018400542.1"/>
</dbReference>
<reference evidence="1" key="1">
    <citation type="submission" date="2007-04" db="EMBL/GenBank/DDBJ databases">
        <authorList>
            <consortium name="The Broad Institute Genome Sequencing Platform"/>
            <person name="Birren B."/>
            <person name="Lander E."/>
            <person name="Galagan J."/>
            <person name="Nusbaum C."/>
            <person name="Devon K."/>
            <person name="Ma L.-J."/>
            <person name="Jaffe D."/>
            <person name="Butler J."/>
            <person name="Alvarez P."/>
            <person name="Gnerre S."/>
            <person name="Grabherr M."/>
            <person name="Kleber M."/>
            <person name="Mauceli E."/>
            <person name="Brockman W."/>
            <person name="MacCallum I.A."/>
            <person name="Young S."/>
            <person name="LaButti K."/>
            <person name="DeCaprio D."/>
            <person name="Crawford M."/>
            <person name="Koehrsen M."/>
            <person name="Engels R."/>
            <person name="Montgomery P."/>
            <person name="Pearson M."/>
            <person name="Howarth C."/>
            <person name="Larson L."/>
            <person name="White J."/>
            <person name="O'Leary S."/>
            <person name="Kodira C."/>
            <person name="Zeng Q."/>
            <person name="Yandava C."/>
            <person name="Alvarado L."/>
            <person name="Kistler C."/>
            <person name="Shim W.-B."/>
            <person name="Kang S."/>
            <person name="Woloshuk C."/>
        </authorList>
    </citation>
    <scope>NUCLEOTIDE SEQUENCE</scope>
    <source>
        <strain evidence="1">4287</strain>
    </source>
</reference>
<evidence type="ECO:0000313" key="1">
    <source>
        <dbReference type="EMBL" id="KNB09870.1"/>
    </source>
</evidence>
<evidence type="ECO:0000313" key="2">
    <source>
        <dbReference type="Proteomes" id="UP000009097"/>
    </source>
</evidence>
<accession>A0A0J9VFY4</accession>